<gene>
    <name evidence="2" type="ORF">CALMAC_LOCUS15883</name>
</gene>
<keyword evidence="3" id="KW-1185">Reference proteome</keyword>
<dbReference type="Proteomes" id="UP000410492">
    <property type="component" value="Unassembled WGS sequence"/>
</dbReference>
<dbReference type="EMBL" id="CAACVG010011016">
    <property type="protein sequence ID" value="VEN57216.1"/>
    <property type="molecule type" value="Genomic_DNA"/>
</dbReference>
<keyword evidence="1" id="KW-0812">Transmembrane</keyword>
<keyword evidence="1" id="KW-0472">Membrane</keyword>
<proteinExistence type="predicted"/>
<dbReference type="AlphaFoldDB" id="A0A653DBI1"/>
<feature type="transmembrane region" description="Helical" evidence="1">
    <location>
        <begin position="71"/>
        <end position="89"/>
    </location>
</feature>
<evidence type="ECO:0000313" key="3">
    <source>
        <dbReference type="Proteomes" id="UP000410492"/>
    </source>
</evidence>
<feature type="transmembrane region" description="Helical" evidence="1">
    <location>
        <begin position="44"/>
        <end position="65"/>
    </location>
</feature>
<sequence length="100" mass="11364">MNQSSASRQSYNSTKRVLKFSHFYWSSEDPDYFSNARSTDWASVLLVPLLATVILAVTVFLLVVFRQNPTFVISTVAGCLIFITIYLVLTAMETSRQFLE</sequence>
<keyword evidence="1" id="KW-1133">Transmembrane helix</keyword>
<accession>A0A653DBI1</accession>
<evidence type="ECO:0000256" key="1">
    <source>
        <dbReference type="SAM" id="Phobius"/>
    </source>
</evidence>
<name>A0A653DBI1_CALMS</name>
<protein>
    <submittedName>
        <fullName evidence="2">Uncharacterized protein</fullName>
    </submittedName>
</protein>
<evidence type="ECO:0000313" key="2">
    <source>
        <dbReference type="EMBL" id="VEN57216.1"/>
    </source>
</evidence>
<organism evidence="2 3">
    <name type="scientific">Callosobruchus maculatus</name>
    <name type="common">Southern cowpea weevil</name>
    <name type="synonym">Pulse bruchid</name>
    <dbReference type="NCBI Taxonomy" id="64391"/>
    <lineage>
        <taxon>Eukaryota</taxon>
        <taxon>Metazoa</taxon>
        <taxon>Ecdysozoa</taxon>
        <taxon>Arthropoda</taxon>
        <taxon>Hexapoda</taxon>
        <taxon>Insecta</taxon>
        <taxon>Pterygota</taxon>
        <taxon>Neoptera</taxon>
        <taxon>Endopterygota</taxon>
        <taxon>Coleoptera</taxon>
        <taxon>Polyphaga</taxon>
        <taxon>Cucujiformia</taxon>
        <taxon>Chrysomeloidea</taxon>
        <taxon>Chrysomelidae</taxon>
        <taxon>Bruchinae</taxon>
        <taxon>Bruchini</taxon>
        <taxon>Callosobruchus</taxon>
    </lineage>
</organism>
<dbReference type="OrthoDB" id="6764282at2759"/>
<reference evidence="2 3" key="1">
    <citation type="submission" date="2019-01" db="EMBL/GenBank/DDBJ databases">
        <authorList>
            <person name="Sayadi A."/>
        </authorList>
    </citation>
    <scope>NUCLEOTIDE SEQUENCE [LARGE SCALE GENOMIC DNA]</scope>
</reference>